<dbReference type="AlphaFoldDB" id="A0A9P7KAH4"/>
<feature type="transmembrane region" description="Helical" evidence="1">
    <location>
        <begin position="137"/>
        <end position="159"/>
    </location>
</feature>
<dbReference type="OrthoDB" id="5788137at2759"/>
<dbReference type="EMBL" id="JABCKV010000119">
    <property type="protein sequence ID" value="KAG5643348.1"/>
    <property type="molecule type" value="Genomic_DNA"/>
</dbReference>
<reference evidence="2" key="1">
    <citation type="submission" date="2020-07" db="EMBL/GenBank/DDBJ databases">
        <authorList>
            <person name="Nieuwenhuis M."/>
            <person name="Van De Peppel L.J.J."/>
        </authorList>
    </citation>
    <scope>NUCLEOTIDE SEQUENCE</scope>
    <source>
        <strain evidence="2">AP01</strain>
        <tissue evidence="2">Mycelium</tissue>
    </source>
</reference>
<gene>
    <name evidence="2" type="ORF">DXG03_001071</name>
</gene>
<protein>
    <recommendedName>
        <fullName evidence="4">Steroid 5-alpha reductase C-terminal domain-containing protein</fullName>
    </recommendedName>
</protein>
<proteinExistence type="predicted"/>
<evidence type="ECO:0000313" key="2">
    <source>
        <dbReference type="EMBL" id="KAG5643348.1"/>
    </source>
</evidence>
<sequence length="361" mass="38572">MNSLQSIGVLFPTCLTLLPPFLFITAFLTSPLTFASAGHNQSHPPLNAPQVLLGFMYLAHYALRMGTALPPCTGISLCSSSAAAKPGLGLNGTAHTPATLTRAAFDALAAFSTGAYLTSPFARIFLTTAYTATRPSFFLGAFFYLLGLVGVIAHTHLVVDARRKAAAKGKWKAKKDDDENDNDLHDVGGAAAMSDIDIAETIPSTGLLFAYITHPHYLCEWTALLGFALAAAPTPPPLSSSSLRFVTRLLSSVSPYASFTSLTASLRPLTLLQSLRSLASVTSFASFTQILLDLGLWSLPAKAIATIQRPAYLFAQNLAPPYVVLLAEVVVGLPRAWAQHRRLGRCRTIGRGVVLPWLFKA</sequence>
<dbReference type="Proteomes" id="UP000775547">
    <property type="component" value="Unassembled WGS sequence"/>
</dbReference>
<keyword evidence="1" id="KW-1133">Transmembrane helix</keyword>
<name>A0A9P7KAH4_9AGAR</name>
<feature type="transmembrane region" description="Helical" evidence="1">
    <location>
        <begin position="7"/>
        <end position="28"/>
    </location>
</feature>
<keyword evidence="1" id="KW-0472">Membrane</keyword>
<organism evidence="2 3">
    <name type="scientific">Asterophora parasitica</name>
    <dbReference type="NCBI Taxonomy" id="117018"/>
    <lineage>
        <taxon>Eukaryota</taxon>
        <taxon>Fungi</taxon>
        <taxon>Dikarya</taxon>
        <taxon>Basidiomycota</taxon>
        <taxon>Agaricomycotina</taxon>
        <taxon>Agaricomycetes</taxon>
        <taxon>Agaricomycetidae</taxon>
        <taxon>Agaricales</taxon>
        <taxon>Tricholomatineae</taxon>
        <taxon>Lyophyllaceae</taxon>
        <taxon>Asterophora</taxon>
    </lineage>
</organism>
<accession>A0A9P7KAH4</accession>
<reference evidence="2" key="2">
    <citation type="submission" date="2021-10" db="EMBL/GenBank/DDBJ databases">
        <title>Phylogenomics reveals ancestral predisposition of the termite-cultivated fungus Termitomyces towards a domesticated lifestyle.</title>
        <authorList>
            <person name="Auxier B."/>
            <person name="Grum-Grzhimaylo A."/>
            <person name="Cardenas M.E."/>
            <person name="Lodge J.D."/>
            <person name="Laessoe T."/>
            <person name="Pedersen O."/>
            <person name="Smith M.E."/>
            <person name="Kuyper T.W."/>
            <person name="Franco-Molano E.A."/>
            <person name="Baroni T.J."/>
            <person name="Aanen D.K."/>
        </authorList>
    </citation>
    <scope>NUCLEOTIDE SEQUENCE</scope>
    <source>
        <strain evidence="2">AP01</strain>
        <tissue evidence="2">Mycelium</tissue>
    </source>
</reference>
<evidence type="ECO:0000256" key="1">
    <source>
        <dbReference type="SAM" id="Phobius"/>
    </source>
</evidence>
<evidence type="ECO:0008006" key="4">
    <source>
        <dbReference type="Google" id="ProtNLM"/>
    </source>
</evidence>
<dbReference type="PROSITE" id="PS50244">
    <property type="entry name" value="S5A_REDUCTASE"/>
    <property type="match status" value="1"/>
</dbReference>
<keyword evidence="1" id="KW-0812">Transmembrane</keyword>
<keyword evidence="3" id="KW-1185">Reference proteome</keyword>
<evidence type="ECO:0000313" key="3">
    <source>
        <dbReference type="Proteomes" id="UP000775547"/>
    </source>
</evidence>
<comment type="caution">
    <text evidence="2">The sequence shown here is derived from an EMBL/GenBank/DDBJ whole genome shotgun (WGS) entry which is preliminary data.</text>
</comment>